<dbReference type="RefSeq" id="WP_035389388.1">
    <property type="nucleotide sequence ID" value="NZ_JQKF01000012.1"/>
</dbReference>
<dbReference type="Pfam" id="PF13561">
    <property type="entry name" value="adh_short_C2"/>
    <property type="match status" value="1"/>
</dbReference>
<gene>
    <name evidence="1" type="ORF">FEAC_17420</name>
</gene>
<evidence type="ECO:0000313" key="1">
    <source>
        <dbReference type="EMBL" id="KJE76515.1"/>
    </source>
</evidence>
<dbReference type="InterPro" id="IPR036291">
    <property type="entry name" value="NAD(P)-bd_dom_sf"/>
</dbReference>
<dbReference type="eggNOG" id="COG1028">
    <property type="taxonomic scope" value="Bacteria"/>
</dbReference>
<organism evidence="1 2">
    <name type="scientific">Ferrimicrobium acidiphilum DSM 19497</name>
    <dbReference type="NCBI Taxonomy" id="1121877"/>
    <lineage>
        <taxon>Bacteria</taxon>
        <taxon>Bacillati</taxon>
        <taxon>Actinomycetota</taxon>
        <taxon>Acidimicrobiia</taxon>
        <taxon>Acidimicrobiales</taxon>
        <taxon>Acidimicrobiaceae</taxon>
        <taxon>Ferrimicrobium</taxon>
    </lineage>
</organism>
<dbReference type="Gene3D" id="3.40.50.720">
    <property type="entry name" value="NAD(P)-binding Rossmann-like Domain"/>
    <property type="match status" value="1"/>
</dbReference>
<protein>
    <submittedName>
        <fullName evidence="1">Short chain dehydrogenase</fullName>
    </submittedName>
</protein>
<dbReference type="PATRIC" id="fig|1121877.4.peg.1933"/>
<dbReference type="STRING" id="1121877.FEAC_17420"/>
<sequence>MGQLELKGPSGVFMHAMIYGSGIGRIGTPSDISNAVSFLLSGEASFITGTDLLIDCGVVGSITTNPPQRLLN</sequence>
<dbReference type="SUPFAM" id="SSF51735">
    <property type="entry name" value="NAD(P)-binding Rossmann-fold domains"/>
    <property type="match status" value="1"/>
</dbReference>
<proteinExistence type="predicted"/>
<dbReference type="EMBL" id="JXUW01000015">
    <property type="protein sequence ID" value="KJE76515.1"/>
    <property type="molecule type" value="Genomic_DNA"/>
</dbReference>
<dbReference type="InterPro" id="IPR002347">
    <property type="entry name" value="SDR_fam"/>
</dbReference>
<comment type="caution">
    <text evidence="1">The sequence shown here is derived from an EMBL/GenBank/DDBJ whole genome shotgun (WGS) entry which is preliminary data.</text>
</comment>
<dbReference type="Proteomes" id="UP000032336">
    <property type="component" value="Unassembled WGS sequence"/>
</dbReference>
<dbReference type="OrthoDB" id="9803333at2"/>
<dbReference type="GeneID" id="78372897"/>
<evidence type="ECO:0000313" key="2">
    <source>
        <dbReference type="Proteomes" id="UP000032336"/>
    </source>
</evidence>
<accession>A0A0D8FTB1</accession>
<keyword evidence="2" id="KW-1185">Reference proteome</keyword>
<dbReference type="AlphaFoldDB" id="A0A0D8FTB1"/>
<reference evidence="1 2" key="1">
    <citation type="submission" date="2015-01" db="EMBL/GenBank/DDBJ databases">
        <title>Draft genome of the acidophilic iron oxidizer Ferrimicrobium acidiphilum strain T23.</title>
        <authorList>
            <person name="Poehlein A."/>
            <person name="Eisen S."/>
            <person name="Schloemann M."/>
            <person name="Johnson B.D."/>
            <person name="Daniel R."/>
            <person name="Muehling M."/>
        </authorList>
    </citation>
    <scope>NUCLEOTIDE SEQUENCE [LARGE SCALE GENOMIC DNA]</scope>
    <source>
        <strain evidence="1 2">T23</strain>
    </source>
</reference>
<name>A0A0D8FTB1_9ACTN</name>